<dbReference type="Gene3D" id="2.60.40.1610">
    <property type="entry name" value="Domain of unknown function DUF1254"/>
    <property type="match status" value="1"/>
</dbReference>
<evidence type="ECO:0000259" key="1">
    <source>
        <dbReference type="Pfam" id="PF06742"/>
    </source>
</evidence>
<gene>
    <name evidence="3" type="ORF">ABW18_18775</name>
</gene>
<evidence type="ECO:0000313" key="3">
    <source>
        <dbReference type="EMBL" id="KNA89738.1"/>
    </source>
</evidence>
<evidence type="ECO:0000259" key="2">
    <source>
        <dbReference type="Pfam" id="PF06863"/>
    </source>
</evidence>
<accession>A0ABR5I7Y2</accession>
<organism evidence="3 4">
    <name type="scientific">Gordonia jacobaea</name>
    <dbReference type="NCBI Taxonomy" id="122202"/>
    <lineage>
        <taxon>Bacteria</taxon>
        <taxon>Bacillati</taxon>
        <taxon>Actinomycetota</taxon>
        <taxon>Actinomycetes</taxon>
        <taxon>Mycobacteriales</taxon>
        <taxon>Gordoniaceae</taxon>
        <taxon>Gordonia</taxon>
    </lineage>
</organism>
<dbReference type="EMBL" id="LDTZ01000022">
    <property type="protein sequence ID" value="KNA89738.1"/>
    <property type="molecule type" value="Genomic_DNA"/>
</dbReference>
<dbReference type="Gene3D" id="2.60.120.600">
    <property type="entry name" value="Domain of unknown function DUF1214, C-terminal domain"/>
    <property type="match status" value="1"/>
</dbReference>
<comment type="caution">
    <text evidence="3">The sequence shown here is derived from an EMBL/GenBank/DDBJ whole genome shotgun (WGS) entry which is preliminary data.</text>
</comment>
<dbReference type="PANTHER" id="PTHR36509">
    <property type="entry name" value="BLL3101 PROTEIN"/>
    <property type="match status" value="1"/>
</dbReference>
<dbReference type="RefSeq" id="WP_049700521.1">
    <property type="nucleotide sequence ID" value="NZ_LDTZ01000022.1"/>
</dbReference>
<dbReference type="Proteomes" id="UP000037247">
    <property type="component" value="Unassembled WGS sequence"/>
</dbReference>
<keyword evidence="4" id="KW-1185">Reference proteome</keyword>
<dbReference type="InterPro" id="IPR037049">
    <property type="entry name" value="DUF1214_C_sf"/>
</dbReference>
<dbReference type="PANTHER" id="PTHR36509:SF2">
    <property type="entry name" value="BLL3101 PROTEIN"/>
    <property type="match status" value="1"/>
</dbReference>
<dbReference type="InterPro" id="IPR010679">
    <property type="entry name" value="DUF1254"/>
</dbReference>
<name>A0ABR5I7Y2_9ACTN</name>
<dbReference type="InterPro" id="IPR010621">
    <property type="entry name" value="DUF1214"/>
</dbReference>
<dbReference type="Pfam" id="PF06742">
    <property type="entry name" value="DUF1214"/>
    <property type="match status" value="1"/>
</dbReference>
<dbReference type="SUPFAM" id="SSF160935">
    <property type="entry name" value="VPA0735-like"/>
    <property type="match status" value="1"/>
</dbReference>
<feature type="domain" description="DUF1214" evidence="1">
    <location>
        <begin position="315"/>
        <end position="421"/>
    </location>
</feature>
<reference evidence="3 4" key="1">
    <citation type="submission" date="2015-05" db="EMBL/GenBank/DDBJ databases">
        <title>Draft genome sequence of the bacterium Gordonia jacobaea a new member of the Gordonia genus.</title>
        <authorList>
            <person name="Jimenez-Galisteo G."/>
            <person name="Dominguez A."/>
            <person name="Munoz E."/>
            <person name="Vinas M."/>
        </authorList>
    </citation>
    <scope>NUCLEOTIDE SEQUENCE [LARGE SCALE GENOMIC DNA]</scope>
    <source>
        <strain evidence="4">mv1</strain>
    </source>
</reference>
<evidence type="ECO:0000313" key="4">
    <source>
        <dbReference type="Proteomes" id="UP000037247"/>
    </source>
</evidence>
<protein>
    <submittedName>
        <fullName evidence="3">Membrane protein</fullName>
    </submittedName>
</protein>
<feature type="domain" description="DUF1254" evidence="2">
    <location>
        <begin position="50"/>
        <end position="179"/>
    </location>
</feature>
<proteinExistence type="predicted"/>
<sequence>MTTSKPLTGDTASLAAEAYVYMYPLVIMEVSRRQQTARGSSGKPGFGASNAFHHMRAFPTADFRAIVRPNFDTLYSSAWLDLTGGAVLIELPDSDGRYYMLPLLDMWTDVFAVPGSRTTGNTGTRIMVIPPGFDGDVPDDALIIEAPTPYVWAIGRSQTNGPSDYDAVGKFQDGFTITPLGGPTRPESSTPIDLDTEPLRIVAELSAPEFFTLAAEVLTTTPPHLTDQSVLARIAAIGIVPGLEFDTSGFDEAGLTALESGIASARKKLPDISGLGDRVNGWQIMSRSVGVYGNDYFQRAQLALIGLGANPPEDAIYPVVVADADGQPLDGHNDYTITFPADGLPPVNAFWSVTMYDAEGYQVANELDRFALGDRDELRFNDDGSLVLYLQHENPGGEKTDNWLPAPQAALGVTMRLYAPRAEVLDGTWAPPAVQRVKRASPDSDA</sequence>
<dbReference type="Pfam" id="PF06863">
    <property type="entry name" value="DUF1254"/>
    <property type="match status" value="1"/>
</dbReference>
<dbReference type="InterPro" id="IPR037050">
    <property type="entry name" value="DUF1254_sf"/>
</dbReference>